<geneLocation type="mitochondrion" evidence="1"/>
<sequence length="107" mass="12259">MTLLSLYGFLTVENRRTHSQSQVRIHFHQPDLPLNKNGSNKAHQIKELWVILPTKAEVLNQHSISALRLGYETKAKGPQGIRSSSERDGRVNFIQLRKGQMRMPLSK</sequence>
<evidence type="ECO:0000313" key="1">
    <source>
        <dbReference type="EMBL" id="AYD72997.1"/>
    </source>
</evidence>
<reference evidence="1" key="1">
    <citation type="journal article" date="2018" name="Mitochondrial DNA Part B Resour">
        <title>The first complete mitochondrial genome of wild soybean (Glycine soja).</title>
        <authorList>
            <person name="Asaf S."/>
            <person name="Khan A.L."/>
            <person name="Al-Harrasi A."/>
            <person name="Kim T.H."/>
            <person name="Lee I.-J."/>
        </authorList>
    </citation>
    <scope>NUCLEOTIDE SEQUENCE</scope>
</reference>
<keyword evidence="1" id="KW-0496">Mitochondrion</keyword>
<proteinExistence type="predicted"/>
<dbReference type="RefSeq" id="YP_009532849.1">
    <property type="nucleotide sequence ID" value="NC_039768.1"/>
</dbReference>
<dbReference type="AlphaFoldDB" id="A0A386JNF5"/>
<accession>A0A386JNF5</accession>
<protein>
    <submittedName>
        <fullName evidence="1">Uncharacterized protein</fullName>
    </submittedName>
</protein>
<gene>
    <name evidence="1" type="primary">orf107</name>
</gene>
<dbReference type="EMBL" id="MF955859">
    <property type="protein sequence ID" value="AYD72997.1"/>
    <property type="molecule type" value="Genomic_DNA"/>
</dbReference>
<dbReference type="Gramene" id="GeneID_38334477_t1">
    <property type="protein sequence ID" value="YP_009532849.1"/>
    <property type="gene ID" value="GeneID_38334477"/>
</dbReference>
<dbReference type="GeneID" id="38334477"/>
<name>A0A386JNF5_GLYSO</name>
<dbReference type="KEGG" id="gsj:38334477"/>
<organism evidence="1">
    <name type="scientific">Glycine soja</name>
    <name type="common">Wild soybean</name>
    <dbReference type="NCBI Taxonomy" id="3848"/>
    <lineage>
        <taxon>Eukaryota</taxon>
        <taxon>Viridiplantae</taxon>
        <taxon>Streptophyta</taxon>
        <taxon>Embryophyta</taxon>
        <taxon>Tracheophyta</taxon>
        <taxon>Spermatophyta</taxon>
        <taxon>Magnoliopsida</taxon>
        <taxon>eudicotyledons</taxon>
        <taxon>Gunneridae</taxon>
        <taxon>Pentapetalae</taxon>
        <taxon>rosids</taxon>
        <taxon>fabids</taxon>
        <taxon>Fabales</taxon>
        <taxon>Fabaceae</taxon>
        <taxon>Papilionoideae</taxon>
        <taxon>50 kb inversion clade</taxon>
        <taxon>NPAAA clade</taxon>
        <taxon>indigoferoid/millettioid clade</taxon>
        <taxon>Phaseoleae</taxon>
        <taxon>Glycine</taxon>
        <taxon>Glycine subgen. Soja</taxon>
    </lineage>
</organism>